<dbReference type="InterPro" id="IPR003734">
    <property type="entry name" value="DUF155"/>
</dbReference>
<dbReference type="Proteomes" id="UP001151295">
    <property type="component" value="Unassembled WGS sequence"/>
</dbReference>
<name>A0ABQ8PDU7_9FUNG</name>
<keyword evidence="5" id="KW-1185">Reference proteome</keyword>
<reference evidence="4" key="1">
    <citation type="submission" date="2022-07" db="EMBL/GenBank/DDBJ databases">
        <title>Phylogenomic reconstructions and comparative analyses of Kickxellomycotina fungi.</title>
        <authorList>
            <person name="Reynolds N.K."/>
            <person name="Stajich J.E."/>
            <person name="Barry K."/>
            <person name="Grigoriev I.V."/>
            <person name="Crous P."/>
            <person name="Smith M.E."/>
        </authorList>
    </citation>
    <scope>NUCLEOTIDE SEQUENCE</scope>
    <source>
        <strain evidence="4">BCRC 34882</strain>
    </source>
</reference>
<proteinExistence type="inferred from homology"/>
<feature type="domain" description="DUF155" evidence="3">
    <location>
        <begin position="203"/>
        <end position="375"/>
    </location>
</feature>
<evidence type="ECO:0000259" key="3">
    <source>
        <dbReference type="Pfam" id="PF02582"/>
    </source>
</evidence>
<sequence>MQTSVPVLRKGKHHSRAAGQDTPHDGSFPPRMQREIVVPPSGMHRTGEHVGRSTQRHVKPAFRTTKTSQKLKILPEDGEGGPSTDVEEYYGLTGVYDQIENMRGAQDLRNEINRLKSLPPGSLPRVTAYATASSYMMTQLFKWIQGRKGQNDTAPKLLDECIYSPFVYGPSEAIAIDMEDMLIEEEIHNVEFRESYVPIKSEVFIFDYGVVVIWGMDESHEKEFLQELEPFEVEKVDEGDIETEELEFYINSKAQSRIYNDVISLRTTKGHMAKLAISHAIAQATKLSLYEGLVDDTIEATRHIPQRMVESGTVEMTRKGLIRKIGQLFIMRVNVNLVSNILDTPEIFWSEPTLQPLYAAIREYLEIPQRVEIMNHRVSVISDLLDMLNGHLNGMHGEFLEWIVIILIGKFEYTDLLDWLVYANYRVEIVIGVVTIAIEAAKLSY</sequence>
<evidence type="ECO:0000313" key="5">
    <source>
        <dbReference type="Proteomes" id="UP001151295"/>
    </source>
</evidence>
<gene>
    <name evidence="4" type="primary">RMD1</name>
    <name evidence="4" type="ORF">EDC05_006034</name>
</gene>
<dbReference type="EMBL" id="JANBQD010000145">
    <property type="protein sequence ID" value="KAJ1987009.1"/>
    <property type="molecule type" value="Genomic_DNA"/>
</dbReference>
<protein>
    <submittedName>
        <fullName evidence="4">Sporulation protein rmd1</fullName>
    </submittedName>
</protein>
<evidence type="ECO:0000313" key="4">
    <source>
        <dbReference type="EMBL" id="KAJ1987009.1"/>
    </source>
</evidence>
<organism evidence="4 5">
    <name type="scientific">Coemansia umbellata</name>
    <dbReference type="NCBI Taxonomy" id="1424467"/>
    <lineage>
        <taxon>Eukaryota</taxon>
        <taxon>Fungi</taxon>
        <taxon>Fungi incertae sedis</taxon>
        <taxon>Zoopagomycota</taxon>
        <taxon>Kickxellomycotina</taxon>
        <taxon>Kickxellomycetes</taxon>
        <taxon>Kickxellales</taxon>
        <taxon>Kickxellaceae</taxon>
        <taxon>Coemansia</taxon>
    </lineage>
</organism>
<accession>A0ABQ8PDU7</accession>
<evidence type="ECO:0000256" key="2">
    <source>
        <dbReference type="SAM" id="MobiDB-lite"/>
    </source>
</evidence>
<dbReference type="PANTHER" id="PTHR16255">
    <property type="entry name" value="REQUIRED FOR MEIOTIC NUCLEAR DIVISION PROTEIN 1 HOMOLOG"/>
    <property type="match status" value="1"/>
</dbReference>
<feature type="region of interest" description="Disordered" evidence="2">
    <location>
        <begin position="1"/>
        <end position="33"/>
    </location>
</feature>
<evidence type="ECO:0000256" key="1">
    <source>
        <dbReference type="ARBA" id="ARBA00008306"/>
    </source>
</evidence>
<comment type="caution">
    <text evidence="4">The sequence shown here is derived from an EMBL/GenBank/DDBJ whole genome shotgun (WGS) entry which is preliminary data.</text>
</comment>
<dbReference type="Pfam" id="PF02582">
    <property type="entry name" value="DUF155"/>
    <property type="match status" value="1"/>
</dbReference>
<comment type="similarity">
    <text evidence="1">Belongs to the RMD1/sif2 family.</text>
</comment>
<dbReference type="InterPro" id="IPR051624">
    <property type="entry name" value="RMD1/Sad1-interacting"/>
</dbReference>
<dbReference type="PANTHER" id="PTHR16255:SF15">
    <property type="entry name" value="SPORULATION PROTEIN RMD1"/>
    <property type="match status" value="1"/>
</dbReference>